<dbReference type="InterPro" id="IPR055166">
    <property type="entry name" value="Transc_reg_Sar_Rot_HTH"/>
</dbReference>
<dbReference type="Proteomes" id="UP000184241">
    <property type="component" value="Unassembled WGS sequence"/>
</dbReference>
<dbReference type="InterPro" id="IPR036390">
    <property type="entry name" value="WH_DNA-bd_sf"/>
</dbReference>
<dbReference type="Pfam" id="PF22381">
    <property type="entry name" value="Staph_reg_Sar_Rot"/>
    <property type="match status" value="1"/>
</dbReference>
<keyword evidence="3" id="KW-0804">Transcription</keyword>
<evidence type="ECO:0000313" key="6">
    <source>
        <dbReference type="Proteomes" id="UP000184241"/>
    </source>
</evidence>
<dbReference type="AlphaFoldDB" id="A0A1M5ZVR1"/>
<protein>
    <submittedName>
        <fullName evidence="5">DNA-binding transcriptional regulator, MarR family</fullName>
    </submittedName>
</protein>
<sequence length="141" mass="16558">MYREISVLFSKFLDKYNNSIENKLKQENFIGLGASHFAILIGIIFSKEKRLCMKEIASFINKDKSTVTQLVNKLIRYDLIEKKYSESDKRMCYMMLSNKGRENEALFIKIYNESEAENNIITVEERQSIENIVKKLIISIE</sequence>
<dbReference type="GO" id="GO:0006950">
    <property type="term" value="P:response to stress"/>
    <property type="evidence" value="ECO:0007669"/>
    <property type="project" value="TreeGrafter"/>
</dbReference>
<evidence type="ECO:0000256" key="3">
    <source>
        <dbReference type="ARBA" id="ARBA00023163"/>
    </source>
</evidence>
<dbReference type="RefSeq" id="WP_073021547.1">
    <property type="nucleotide sequence ID" value="NZ_FQXU01000011.1"/>
</dbReference>
<dbReference type="Gene3D" id="1.10.10.10">
    <property type="entry name" value="Winged helix-like DNA-binding domain superfamily/Winged helix DNA-binding domain"/>
    <property type="match status" value="1"/>
</dbReference>
<dbReference type="PROSITE" id="PS50995">
    <property type="entry name" value="HTH_MARR_2"/>
    <property type="match status" value="1"/>
</dbReference>
<dbReference type="EMBL" id="FQXU01000011">
    <property type="protein sequence ID" value="SHI28334.1"/>
    <property type="molecule type" value="Genomic_DNA"/>
</dbReference>
<dbReference type="SMART" id="SM00347">
    <property type="entry name" value="HTH_MARR"/>
    <property type="match status" value="1"/>
</dbReference>
<name>A0A1M5ZVR1_9CLOT</name>
<reference evidence="5 6" key="1">
    <citation type="submission" date="2016-11" db="EMBL/GenBank/DDBJ databases">
        <authorList>
            <person name="Jaros S."/>
            <person name="Januszkiewicz K."/>
            <person name="Wedrychowicz H."/>
        </authorList>
    </citation>
    <scope>NUCLEOTIDE SEQUENCE [LARGE SCALE GENOMIC DNA]</scope>
    <source>
        <strain evidence="5 6">DSM 6191</strain>
    </source>
</reference>
<dbReference type="SUPFAM" id="SSF46785">
    <property type="entry name" value="Winged helix' DNA-binding domain"/>
    <property type="match status" value="1"/>
</dbReference>
<keyword evidence="1" id="KW-0805">Transcription regulation</keyword>
<evidence type="ECO:0000256" key="1">
    <source>
        <dbReference type="ARBA" id="ARBA00023015"/>
    </source>
</evidence>
<gene>
    <name evidence="5" type="ORF">SAMN02745941_03487</name>
</gene>
<dbReference type="GO" id="GO:0003677">
    <property type="term" value="F:DNA binding"/>
    <property type="evidence" value="ECO:0007669"/>
    <property type="project" value="UniProtKB-KW"/>
</dbReference>
<organism evidence="5 6">
    <name type="scientific">Clostridium intestinale DSM 6191</name>
    <dbReference type="NCBI Taxonomy" id="1121320"/>
    <lineage>
        <taxon>Bacteria</taxon>
        <taxon>Bacillati</taxon>
        <taxon>Bacillota</taxon>
        <taxon>Clostridia</taxon>
        <taxon>Eubacteriales</taxon>
        <taxon>Clostridiaceae</taxon>
        <taxon>Clostridium</taxon>
    </lineage>
</organism>
<accession>A0A1M5ZVR1</accession>
<dbReference type="InterPro" id="IPR039422">
    <property type="entry name" value="MarR/SlyA-like"/>
</dbReference>
<dbReference type="GO" id="GO:0003700">
    <property type="term" value="F:DNA-binding transcription factor activity"/>
    <property type="evidence" value="ECO:0007669"/>
    <property type="project" value="InterPro"/>
</dbReference>
<dbReference type="InterPro" id="IPR036388">
    <property type="entry name" value="WH-like_DNA-bd_sf"/>
</dbReference>
<evidence type="ECO:0000313" key="5">
    <source>
        <dbReference type="EMBL" id="SHI28334.1"/>
    </source>
</evidence>
<dbReference type="PANTHER" id="PTHR33164">
    <property type="entry name" value="TRANSCRIPTIONAL REGULATOR, MARR FAMILY"/>
    <property type="match status" value="1"/>
</dbReference>
<evidence type="ECO:0000256" key="2">
    <source>
        <dbReference type="ARBA" id="ARBA00023125"/>
    </source>
</evidence>
<dbReference type="PANTHER" id="PTHR33164:SF57">
    <property type="entry name" value="MARR-FAMILY TRANSCRIPTIONAL REGULATOR"/>
    <property type="match status" value="1"/>
</dbReference>
<evidence type="ECO:0000259" key="4">
    <source>
        <dbReference type="PROSITE" id="PS50995"/>
    </source>
</evidence>
<feature type="domain" description="HTH marR-type" evidence="4">
    <location>
        <begin position="1"/>
        <end position="138"/>
    </location>
</feature>
<keyword evidence="2 5" id="KW-0238">DNA-binding</keyword>
<proteinExistence type="predicted"/>
<dbReference type="InterPro" id="IPR000835">
    <property type="entry name" value="HTH_MarR-typ"/>
</dbReference>